<dbReference type="SUPFAM" id="SSF55874">
    <property type="entry name" value="ATPase domain of HSP90 chaperone/DNA topoisomerase II/histidine kinase"/>
    <property type="match status" value="1"/>
</dbReference>
<dbReference type="SUPFAM" id="SSF47384">
    <property type="entry name" value="Homodimeric domain of signal transducing histidine kinase"/>
    <property type="match status" value="1"/>
</dbReference>
<protein>
    <recommendedName>
        <fullName evidence="2">histidine kinase</fullName>
        <ecNumber evidence="2">2.7.13.3</ecNumber>
    </recommendedName>
</protein>
<dbReference type="EC" id="2.7.13.3" evidence="2"/>
<dbReference type="InterPro" id="IPR003661">
    <property type="entry name" value="HisK_dim/P_dom"/>
</dbReference>
<evidence type="ECO:0000256" key="6">
    <source>
        <dbReference type="SAM" id="Phobius"/>
    </source>
</evidence>
<keyword evidence="5" id="KW-0418">Kinase</keyword>
<keyword evidence="4" id="KW-0808">Transferase</keyword>
<dbReference type="InterPro" id="IPR003594">
    <property type="entry name" value="HATPase_dom"/>
</dbReference>
<comment type="catalytic activity">
    <reaction evidence="1">
        <text>ATP + protein L-histidine = ADP + protein N-phospho-L-histidine.</text>
        <dbReference type="EC" id="2.7.13.3"/>
    </reaction>
</comment>
<dbReference type="Pfam" id="PF02518">
    <property type="entry name" value="HATPase_c"/>
    <property type="match status" value="1"/>
</dbReference>
<dbReference type="Gene3D" id="3.30.565.10">
    <property type="entry name" value="Histidine kinase-like ATPase, C-terminal domain"/>
    <property type="match status" value="1"/>
</dbReference>
<dbReference type="InterPro" id="IPR004358">
    <property type="entry name" value="Sig_transdc_His_kin-like_C"/>
</dbReference>
<dbReference type="GO" id="GO:0005886">
    <property type="term" value="C:plasma membrane"/>
    <property type="evidence" value="ECO:0007669"/>
    <property type="project" value="TreeGrafter"/>
</dbReference>
<evidence type="ECO:0000256" key="2">
    <source>
        <dbReference type="ARBA" id="ARBA00012438"/>
    </source>
</evidence>
<dbReference type="InterPro" id="IPR000014">
    <property type="entry name" value="PAS"/>
</dbReference>
<dbReference type="Pfam" id="PF00512">
    <property type="entry name" value="HisKA"/>
    <property type="match status" value="1"/>
</dbReference>
<dbReference type="SMART" id="SM00388">
    <property type="entry name" value="HisKA"/>
    <property type="match status" value="1"/>
</dbReference>
<reference evidence="8 9" key="1">
    <citation type="submission" date="2017-02" db="EMBL/GenBank/DDBJ databases">
        <authorList>
            <person name="Peterson S.W."/>
        </authorList>
    </citation>
    <scope>NUCLEOTIDE SEQUENCE [LARGE SCALE GENOMIC DNA]</scope>
    <source>
        <strain evidence="8 9">S285</strain>
    </source>
</reference>
<evidence type="ECO:0000259" key="7">
    <source>
        <dbReference type="PROSITE" id="PS50109"/>
    </source>
</evidence>
<dbReference type="PROSITE" id="PS50109">
    <property type="entry name" value="HIS_KIN"/>
    <property type="match status" value="1"/>
</dbReference>
<dbReference type="GO" id="GO:0000155">
    <property type="term" value="F:phosphorelay sensor kinase activity"/>
    <property type="evidence" value="ECO:0007669"/>
    <property type="project" value="InterPro"/>
</dbReference>
<dbReference type="SMART" id="SM00091">
    <property type="entry name" value="PAS"/>
    <property type="match status" value="3"/>
</dbReference>
<dbReference type="Pfam" id="PF13188">
    <property type="entry name" value="PAS_8"/>
    <property type="match status" value="1"/>
</dbReference>
<dbReference type="Gene3D" id="3.30.450.20">
    <property type="entry name" value="PAS domain"/>
    <property type="match status" value="2"/>
</dbReference>
<dbReference type="SUPFAM" id="SSF55785">
    <property type="entry name" value="PYP-like sensor domain (PAS domain)"/>
    <property type="match status" value="2"/>
</dbReference>
<proteinExistence type="predicted"/>
<dbReference type="InterPro" id="IPR036097">
    <property type="entry name" value="HisK_dim/P_sf"/>
</dbReference>
<dbReference type="GO" id="GO:0009927">
    <property type="term" value="F:histidine phosphotransfer kinase activity"/>
    <property type="evidence" value="ECO:0007669"/>
    <property type="project" value="TreeGrafter"/>
</dbReference>
<evidence type="ECO:0000313" key="8">
    <source>
        <dbReference type="EMBL" id="ARN82759.1"/>
    </source>
</evidence>
<dbReference type="Pfam" id="PF12860">
    <property type="entry name" value="PAS_7"/>
    <property type="match status" value="2"/>
</dbReference>
<feature type="domain" description="Histidine kinase" evidence="7">
    <location>
        <begin position="721"/>
        <end position="938"/>
    </location>
</feature>
<dbReference type="InterPro" id="IPR036890">
    <property type="entry name" value="HATPase_C_sf"/>
</dbReference>
<dbReference type="PANTHER" id="PTHR43047">
    <property type="entry name" value="TWO-COMPONENT HISTIDINE PROTEIN KINASE"/>
    <property type="match status" value="1"/>
</dbReference>
<accession>A0A1W6MYY9</accession>
<dbReference type="SMART" id="SM00387">
    <property type="entry name" value="HATPase_c"/>
    <property type="match status" value="1"/>
</dbReference>
<keyword evidence="6" id="KW-1133">Transmembrane helix</keyword>
<dbReference type="PRINTS" id="PR00344">
    <property type="entry name" value="BCTRLSENSOR"/>
</dbReference>
<dbReference type="Proteomes" id="UP000193978">
    <property type="component" value="Chromosome"/>
</dbReference>
<sequence length="1089" mass="120447">MTSTLTQFAVNWRHGDASPNALAPYLGANKAKSAKKRSRSWRFTIPFFENALYIGVIRAGAAGSLFVLRGRRQARRRRRRPSLWTRSRVSGIGVRGGVPQNDLGERTRMISQRDARRRDWRIVGRLALLDSPRRGRRLSLLLAACGWTSRAQAQDLRAIVELTPGVELYGATLTLGLALISVFLALAYIAERKHWRRRESHLVASLEQTRAQRDRAELFLSVDQQVFIAWDGPSGEPEIEGSPQRLLDASPSQGILDFSSWLTPAAAEALDGGVTRLRQRGEAFHIALAGVAGRRYDADGRAVGGRAMLRLREVSGERRELDSLRERCAEIEAYSEGLLALLEALPTPVWLRDNAGRIVFVNKAYAQAVEARDAEDGVERQVELLDEPARAACAEARAKGALWRDEITAVVGGERRRLCVIQAPFLKGAASIAFDRQEILNLRAEFQKQKDSHARTLDQLPIAVAIFDGSQQLIYRNATYEKLWRLSPVFLDARPSDGEILDRLRLAQRLPDEGDFRNWKARLLEAYRSPEQLQRLWHMPDGRTICVTIMPCLQGGVTYLYDDMTERYDLQSRFNALYRMQKETLDTLREGVAVFGADGRLRFGNPAFASLWRLAPSLLTEKPRFEAIAENCGALLHKGDSTWRDLRGVVTGLGESRAGFTRRVERNDGLVLDLSVQPLPEGASLLTFVDVSADVNVERALTERNTALLAAERLRNDFIHHVSYELRSPLTNINGFVHLLGEESTGPLNARQFEYLGYMRKSSDALLAIVDDILDLATIDEDALELEIEDVDPRAAIRGAVEGVQDRLVENQIELRIVEADDLGSFHGDSKRVRQILFNLLSNAIGFSRPGQIVTLAAMRRDGDVIFKVVDSGRGIPPEVLERVFDRFESHTAGSRHRGLGIGLSIVKAFMDLHGGKVLIDSALGEGTAVTCVFPGEERALDAPSESKGELVSAKRLIDAATQAVRGEAESRGVKLRVLPTITDEDIHCDESDVNRALETLLRGALACAGAGEAISFAALRREGEVAFKLSHRHAVQESDAALSEARAIVEANGGRMQVDFAAGEGVVISCVFASCVGEADQTTRSESQ</sequence>
<name>A0A1W6MYY9_9HYPH</name>
<keyword evidence="3" id="KW-0597">Phosphoprotein</keyword>
<dbReference type="STRING" id="655015.B1812_18540"/>
<evidence type="ECO:0000256" key="5">
    <source>
        <dbReference type="ARBA" id="ARBA00022777"/>
    </source>
</evidence>
<keyword evidence="6" id="KW-0812">Transmembrane</keyword>
<dbReference type="CDD" id="cd00075">
    <property type="entry name" value="HATPase"/>
    <property type="match status" value="1"/>
</dbReference>
<dbReference type="AlphaFoldDB" id="A0A1W6MYY9"/>
<gene>
    <name evidence="8" type="ORF">B1812_18540</name>
</gene>
<evidence type="ECO:0000256" key="3">
    <source>
        <dbReference type="ARBA" id="ARBA00022553"/>
    </source>
</evidence>
<keyword evidence="6" id="KW-0472">Membrane</keyword>
<keyword evidence="9" id="KW-1185">Reference proteome</keyword>
<dbReference type="InterPro" id="IPR035965">
    <property type="entry name" value="PAS-like_dom_sf"/>
</dbReference>
<dbReference type="Gene3D" id="1.10.287.130">
    <property type="match status" value="1"/>
</dbReference>
<feature type="transmembrane region" description="Helical" evidence="6">
    <location>
        <begin position="51"/>
        <end position="70"/>
    </location>
</feature>
<feature type="transmembrane region" description="Helical" evidence="6">
    <location>
        <begin position="168"/>
        <end position="190"/>
    </location>
</feature>
<dbReference type="InterPro" id="IPR005467">
    <property type="entry name" value="His_kinase_dom"/>
</dbReference>
<evidence type="ECO:0000256" key="4">
    <source>
        <dbReference type="ARBA" id="ARBA00022679"/>
    </source>
</evidence>
<dbReference type="PANTHER" id="PTHR43047:SF72">
    <property type="entry name" value="OSMOSENSING HISTIDINE PROTEIN KINASE SLN1"/>
    <property type="match status" value="1"/>
</dbReference>
<dbReference type="EMBL" id="CP019948">
    <property type="protein sequence ID" value="ARN82759.1"/>
    <property type="molecule type" value="Genomic_DNA"/>
</dbReference>
<evidence type="ECO:0000313" key="9">
    <source>
        <dbReference type="Proteomes" id="UP000193978"/>
    </source>
</evidence>
<organism evidence="8 9">
    <name type="scientific">Methylocystis bryophila</name>
    <dbReference type="NCBI Taxonomy" id="655015"/>
    <lineage>
        <taxon>Bacteria</taxon>
        <taxon>Pseudomonadati</taxon>
        <taxon>Pseudomonadota</taxon>
        <taxon>Alphaproteobacteria</taxon>
        <taxon>Hyphomicrobiales</taxon>
        <taxon>Methylocystaceae</taxon>
        <taxon>Methylocystis</taxon>
    </lineage>
</organism>
<evidence type="ECO:0000256" key="1">
    <source>
        <dbReference type="ARBA" id="ARBA00000085"/>
    </source>
</evidence>
<dbReference type="CDD" id="cd00082">
    <property type="entry name" value="HisKA"/>
    <property type="match status" value="1"/>
</dbReference>
<dbReference type="KEGG" id="mbry:B1812_18540"/>